<name>A0ABN2LTB2_9ACTN</name>
<keyword evidence="2" id="KW-1185">Reference proteome</keyword>
<evidence type="ECO:0000313" key="1">
    <source>
        <dbReference type="EMBL" id="GAA1798928.1"/>
    </source>
</evidence>
<organism evidence="1 2">
    <name type="scientific">Luedemannella flava</name>
    <dbReference type="NCBI Taxonomy" id="349316"/>
    <lineage>
        <taxon>Bacteria</taxon>
        <taxon>Bacillati</taxon>
        <taxon>Actinomycetota</taxon>
        <taxon>Actinomycetes</taxon>
        <taxon>Micromonosporales</taxon>
        <taxon>Micromonosporaceae</taxon>
        <taxon>Luedemannella</taxon>
    </lineage>
</organism>
<comment type="caution">
    <text evidence="1">The sequence shown here is derived from an EMBL/GenBank/DDBJ whole genome shotgun (WGS) entry which is preliminary data.</text>
</comment>
<gene>
    <name evidence="1" type="ORF">GCM10009682_20680</name>
</gene>
<sequence>MVDGDEDSLAVTLADLGRADEAIAAMPPVDVRPRQPDFTLFLRRGDGVWKVCAPAEDEMPAG</sequence>
<proteinExistence type="predicted"/>
<accession>A0ABN2LTB2</accession>
<reference evidence="1 2" key="1">
    <citation type="journal article" date="2019" name="Int. J. Syst. Evol. Microbiol.">
        <title>The Global Catalogue of Microorganisms (GCM) 10K type strain sequencing project: providing services to taxonomists for standard genome sequencing and annotation.</title>
        <authorList>
            <consortium name="The Broad Institute Genomics Platform"/>
            <consortium name="The Broad Institute Genome Sequencing Center for Infectious Disease"/>
            <person name="Wu L."/>
            <person name="Ma J."/>
        </authorList>
    </citation>
    <scope>NUCLEOTIDE SEQUENCE [LARGE SCALE GENOMIC DNA]</scope>
    <source>
        <strain evidence="1 2">JCM 13250</strain>
    </source>
</reference>
<protein>
    <submittedName>
        <fullName evidence="1">Uncharacterized protein</fullName>
    </submittedName>
</protein>
<dbReference type="EMBL" id="BAAALT010000053">
    <property type="protein sequence ID" value="GAA1798928.1"/>
    <property type="molecule type" value="Genomic_DNA"/>
</dbReference>
<dbReference type="Proteomes" id="UP001500218">
    <property type="component" value="Unassembled WGS sequence"/>
</dbReference>
<evidence type="ECO:0000313" key="2">
    <source>
        <dbReference type="Proteomes" id="UP001500218"/>
    </source>
</evidence>